<dbReference type="OrthoDB" id="5295627at2759"/>
<evidence type="ECO:0000313" key="1">
    <source>
        <dbReference type="EMBL" id="RJE21031.1"/>
    </source>
</evidence>
<comment type="caution">
    <text evidence="1">The sequence shown here is derived from an EMBL/GenBank/DDBJ whole genome shotgun (WGS) entry which is preliminary data.</text>
</comment>
<evidence type="ECO:0000313" key="2">
    <source>
        <dbReference type="Proteomes" id="UP000266188"/>
    </source>
</evidence>
<organism evidence="1 2">
    <name type="scientific">Aspergillus sclerotialis</name>
    <dbReference type="NCBI Taxonomy" id="2070753"/>
    <lineage>
        <taxon>Eukaryota</taxon>
        <taxon>Fungi</taxon>
        <taxon>Dikarya</taxon>
        <taxon>Ascomycota</taxon>
        <taxon>Pezizomycotina</taxon>
        <taxon>Eurotiomycetes</taxon>
        <taxon>Eurotiomycetidae</taxon>
        <taxon>Eurotiales</taxon>
        <taxon>Aspergillaceae</taxon>
        <taxon>Aspergillus</taxon>
        <taxon>Aspergillus subgen. Polypaecilum</taxon>
    </lineage>
</organism>
<dbReference type="EMBL" id="MVGC01000257">
    <property type="protein sequence ID" value="RJE21031.1"/>
    <property type="molecule type" value="Genomic_DNA"/>
</dbReference>
<keyword evidence="2" id="KW-1185">Reference proteome</keyword>
<dbReference type="STRING" id="2070753.A0A3A2ZVH7"/>
<dbReference type="Pfam" id="PF20717">
    <property type="entry name" value="DUF6829"/>
    <property type="match status" value="1"/>
</dbReference>
<sequence>MEPSVPSYQVFSAATIARGEFTNITDVDAVHRLATAFSPELAHLKNASATVESGSMIPQGCLGPENETPSRLLLKEDFPEVNRTLISLLGLKWLLQDDYESFTSGQKADTRLTTESFRRLREFYLTRLPGPDDIYALLVLMVIDDIGKDHRLLDMVTQATDDSNATNHSDVVFEAAKLGLIPAVGTLPANYQSDVLVALDLGSKLNISQLAQAENIPASLNGLSGLQGYKRAWDLRFMATFLDVAGAAAHASARGCVAMTEAVFQAYITTINILEDFVHGRISSQLVCYNSILEARADALIQDGFVPLSTSSDDDRALLRLLCMGRVASKDQAGLFQQAFHGLPLALKHDLVNGLNVNGLSDGVGVIPYYAPGLLAVALRNTTDKADASLIRAIQAFMRFLARVYDGLRPEPGAPSGVIERDLSFAQDTIKSDTFRENPDILDETSLPWKQ</sequence>
<dbReference type="Proteomes" id="UP000266188">
    <property type="component" value="Unassembled WGS sequence"/>
</dbReference>
<name>A0A3A2ZVH7_9EURO</name>
<gene>
    <name evidence="1" type="ORF">PHISCL_06626</name>
</gene>
<protein>
    <submittedName>
        <fullName evidence="1">Uncharacterized protein</fullName>
    </submittedName>
</protein>
<reference evidence="2" key="1">
    <citation type="submission" date="2017-02" db="EMBL/GenBank/DDBJ databases">
        <authorList>
            <person name="Tafer H."/>
            <person name="Lopandic K."/>
        </authorList>
    </citation>
    <scope>NUCLEOTIDE SEQUENCE [LARGE SCALE GENOMIC DNA]</scope>
    <source>
        <strain evidence="2">CBS 366.77</strain>
    </source>
</reference>
<proteinExistence type="predicted"/>
<dbReference type="AlphaFoldDB" id="A0A3A2ZVH7"/>
<accession>A0A3A2ZVH7</accession>
<dbReference type="InterPro" id="IPR049232">
    <property type="entry name" value="DUF6829"/>
</dbReference>